<keyword evidence="2 4" id="KW-0808">Transferase</keyword>
<accession>A0AA86V886</accession>
<keyword evidence="6" id="KW-1185">Reference proteome</keyword>
<sequence length="305" mass="35004">MGSTAACLFPAALLRHHPPSLGGKRNSYRTSVECVVVATTGVKQLEEKKKKEKRVNRWKEYLEQSKELIESECGPPRWFSPLECASSLDGSPLLLFLPGLAGIPSEGPVLFVGDHMLLGLDAIPLWCKPTNLFKLFSSKYVLLYPGGIREAFHRKGEDYKLFWPEQPEFVRMAARFGAKIVPYGVVGEDDVGQVVFYYNDLVKIPYFRSEIESLTDEAPQLRRVSSGEVTNQQVHLPLILPKVPGRFYYYFGKPLETEGREQELKHKEECQEFYLQVKSEVERCFTYLKEKREFDPYRGLGHRLF</sequence>
<evidence type="ECO:0000256" key="4">
    <source>
        <dbReference type="RuleBase" id="RU367023"/>
    </source>
</evidence>
<comment type="similarity">
    <text evidence="1 4">Belongs to the diacylglycerol acyltransferase family.</text>
</comment>
<evidence type="ECO:0000256" key="3">
    <source>
        <dbReference type="ARBA" id="ARBA00023315"/>
    </source>
</evidence>
<keyword evidence="4" id="KW-0256">Endoplasmic reticulum</keyword>
<dbReference type="EC" id="2.3.1.-" evidence="4"/>
<dbReference type="PANTHER" id="PTHR22753:SF24">
    <property type="entry name" value="ESTERASE_LIPASE_THIOESTERASE FAMILY PROTEIN"/>
    <property type="match status" value="1"/>
</dbReference>
<dbReference type="InterPro" id="IPR007130">
    <property type="entry name" value="DAGAT"/>
</dbReference>
<dbReference type="GO" id="GO:0004144">
    <property type="term" value="F:diacylglycerol O-acyltransferase activity"/>
    <property type="evidence" value="ECO:0007669"/>
    <property type="project" value="UniProtKB-ARBA"/>
</dbReference>
<dbReference type="PANTHER" id="PTHR22753">
    <property type="entry name" value="TRANSMEMBRANE PROTEIN 68"/>
    <property type="match status" value="1"/>
</dbReference>
<dbReference type="Pfam" id="PF03982">
    <property type="entry name" value="DAGAT"/>
    <property type="match status" value="1"/>
</dbReference>
<evidence type="ECO:0000313" key="6">
    <source>
        <dbReference type="Proteomes" id="UP001189624"/>
    </source>
</evidence>
<gene>
    <name evidence="5" type="ORF">AYBTSS11_LOCUS335</name>
</gene>
<protein>
    <recommendedName>
        <fullName evidence="4">Acyltransferase</fullName>
        <ecNumber evidence="4">2.3.1.-</ecNumber>
    </recommendedName>
</protein>
<dbReference type="EMBL" id="OY731398">
    <property type="protein sequence ID" value="CAJ1789802.1"/>
    <property type="molecule type" value="Genomic_DNA"/>
</dbReference>
<organism evidence="5 6">
    <name type="scientific">Sphenostylis stenocarpa</name>
    <dbReference type="NCBI Taxonomy" id="92480"/>
    <lineage>
        <taxon>Eukaryota</taxon>
        <taxon>Viridiplantae</taxon>
        <taxon>Streptophyta</taxon>
        <taxon>Embryophyta</taxon>
        <taxon>Tracheophyta</taxon>
        <taxon>Spermatophyta</taxon>
        <taxon>Magnoliopsida</taxon>
        <taxon>eudicotyledons</taxon>
        <taxon>Gunneridae</taxon>
        <taxon>Pentapetalae</taxon>
        <taxon>rosids</taxon>
        <taxon>fabids</taxon>
        <taxon>Fabales</taxon>
        <taxon>Fabaceae</taxon>
        <taxon>Papilionoideae</taxon>
        <taxon>50 kb inversion clade</taxon>
        <taxon>NPAAA clade</taxon>
        <taxon>indigoferoid/millettioid clade</taxon>
        <taxon>Phaseoleae</taxon>
        <taxon>Sphenostylis</taxon>
    </lineage>
</organism>
<dbReference type="Gramene" id="rna-AYBTSS11_LOCUS335">
    <property type="protein sequence ID" value="CAJ1789802.1"/>
    <property type="gene ID" value="gene-AYBTSS11_LOCUS335"/>
</dbReference>
<evidence type="ECO:0000256" key="1">
    <source>
        <dbReference type="ARBA" id="ARBA00005420"/>
    </source>
</evidence>
<reference evidence="5" key="1">
    <citation type="submission" date="2023-10" db="EMBL/GenBank/DDBJ databases">
        <authorList>
            <person name="Domelevo Entfellner J.-B."/>
        </authorList>
    </citation>
    <scope>NUCLEOTIDE SEQUENCE</scope>
</reference>
<evidence type="ECO:0000313" key="5">
    <source>
        <dbReference type="EMBL" id="CAJ1789802.1"/>
    </source>
</evidence>
<dbReference type="Proteomes" id="UP001189624">
    <property type="component" value="Chromosome 1"/>
</dbReference>
<evidence type="ECO:0000256" key="2">
    <source>
        <dbReference type="ARBA" id="ARBA00022679"/>
    </source>
</evidence>
<keyword evidence="3" id="KW-0012">Acyltransferase</keyword>
<dbReference type="GO" id="GO:0005789">
    <property type="term" value="C:endoplasmic reticulum membrane"/>
    <property type="evidence" value="ECO:0007669"/>
    <property type="project" value="UniProtKB-SubCell"/>
</dbReference>
<proteinExistence type="inferred from homology"/>
<dbReference type="AlphaFoldDB" id="A0AA86V886"/>
<comment type="subcellular location">
    <subcellularLocation>
        <location evidence="4">Endoplasmic reticulum membrane</location>
        <topology evidence="4">Multi-pass membrane protein</topology>
    </subcellularLocation>
</comment>
<name>A0AA86V886_9FABA</name>
<dbReference type="GO" id="GO:0019432">
    <property type="term" value="P:triglyceride biosynthetic process"/>
    <property type="evidence" value="ECO:0007669"/>
    <property type="project" value="UniProtKB-ARBA"/>
</dbReference>